<keyword evidence="2" id="KW-1185">Reference proteome</keyword>
<evidence type="ECO:0000313" key="1">
    <source>
        <dbReference type="EMBL" id="KHO64288.1"/>
    </source>
</evidence>
<accession>A0A0B3BII8</accession>
<organism evidence="1 2">
    <name type="scientific">Pseudomonas flexibilis</name>
    <dbReference type="NCBI Taxonomy" id="706570"/>
    <lineage>
        <taxon>Bacteria</taxon>
        <taxon>Pseudomonadati</taxon>
        <taxon>Pseudomonadota</taxon>
        <taxon>Gammaproteobacteria</taxon>
        <taxon>Pseudomonadales</taxon>
        <taxon>Pseudomonadaceae</taxon>
        <taxon>Pseudomonas</taxon>
    </lineage>
</organism>
<sequence length="390" mass="43292">MIQLKRVVNIKCFEAQATVAVGRERPEFLAVAQLAYDLDRPINGQDILDELLGNCPDAMGRQVLKRCIDLGLLESLGQGDYAQLSWAGEQALAAGQVLVPEEGVWRFYTVDDPLISQHLLHAQRLETDRAQQVRNDNRKEAGKQTTFRSSAHPTPNLLKACLSDPAAISVADGQLLQVKALPHQGVNAPDSTLELTLEWTPQAQPQIKLTGVLSGIGKKAEQRIDATLSPAKTVAPSYEHLWKALAAFATSIDIETLDHWHERTGELILPSAFAELDAVARKVFNRDVAVPALKWDHFGTFQSTHLKAVSLVPADTPNASAWAQWLQWESIQDYVTPMQLIEMADAQRQLFPYHQPRLATPDELLARALNGERDHRSTFLLAPYDLGLWS</sequence>
<dbReference type="STRING" id="706570.PT85_13780"/>
<name>A0A0B3BII8_9PSED</name>
<comment type="caution">
    <text evidence="1">The sequence shown here is derived from an EMBL/GenBank/DDBJ whole genome shotgun (WGS) entry which is preliminary data.</text>
</comment>
<protein>
    <submittedName>
        <fullName evidence="1">Uncharacterized protein</fullName>
    </submittedName>
</protein>
<evidence type="ECO:0000313" key="2">
    <source>
        <dbReference type="Proteomes" id="UP000030980"/>
    </source>
</evidence>
<proteinExistence type="predicted"/>
<dbReference type="OrthoDB" id="7015565at2"/>
<dbReference type="RefSeq" id="WP_039606963.1">
    <property type="nucleotide sequence ID" value="NZ_FMUP01000003.1"/>
</dbReference>
<gene>
    <name evidence="1" type="ORF">PT85_13780</name>
</gene>
<dbReference type="EMBL" id="JTAK01000005">
    <property type="protein sequence ID" value="KHO64288.1"/>
    <property type="molecule type" value="Genomic_DNA"/>
</dbReference>
<dbReference type="AlphaFoldDB" id="A0A0B3BII8"/>
<dbReference type="Proteomes" id="UP000030980">
    <property type="component" value="Unassembled WGS sequence"/>
</dbReference>
<reference evidence="1 2" key="1">
    <citation type="submission" date="2014-11" db="EMBL/GenBank/DDBJ databases">
        <title>Genome sequence of Pseudomonas tuomuerensis JCM 14085.</title>
        <authorList>
            <person name="Shin S.-K."/>
            <person name="Yi H."/>
        </authorList>
    </citation>
    <scope>NUCLEOTIDE SEQUENCE [LARGE SCALE GENOMIC DNA]</scope>
    <source>
        <strain evidence="1 2">JCM 14085</strain>
    </source>
</reference>